<evidence type="ECO:0000256" key="9">
    <source>
        <dbReference type="ARBA" id="ARBA00022842"/>
    </source>
</evidence>
<dbReference type="RefSeq" id="WP_134085009.1">
    <property type="nucleotide sequence ID" value="NZ_SOQX01000008.1"/>
</dbReference>
<proteinExistence type="inferred from homology"/>
<evidence type="ECO:0000256" key="6">
    <source>
        <dbReference type="ARBA" id="ARBA00022723"/>
    </source>
</evidence>
<organism evidence="11 12">
    <name type="scientific">Thiohalophilus thiocyanatoxydans</name>
    <dbReference type="NCBI Taxonomy" id="381308"/>
    <lineage>
        <taxon>Bacteria</taxon>
        <taxon>Pseudomonadati</taxon>
        <taxon>Pseudomonadota</taxon>
        <taxon>Gammaproteobacteria</taxon>
        <taxon>Thiohalomonadales</taxon>
        <taxon>Thiohalophilaceae</taxon>
        <taxon>Thiohalophilus</taxon>
    </lineage>
</organism>
<keyword evidence="12" id="KW-1185">Reference proteome</keyword>
<keyword evidence="7" id="KW-0547">Nucleotide-binding</keyword>
<keyword evidence="6" id="KW-0479">Metal-binding</keyword>
<keyword evidence="8" id="KW-0067">ATP-binding</keyword>
<evidence type="ECO:0000256" key="10">
    <source>
        <dbReference type="ARBA" id="ARBA00032441"/>
    </source>
</evidence>
<dbReference type="InterPro" id="IPR027417">
    <property type="entry name" value="P-loop_NTPase"/>
</dbReference>
<comment type="similarity">
    <text evidence="2">Belongs to the TsaE family.</text>
</comment>
<dbReference type="Proteomes" id="UP000294914">
    <property type="component" value="Unassembled WGS sequence"/>
</dbReference>
<evidence type="ECO:0000256" key="1">
    <source>
        <dbReference type="ARBA" id="ARBA00004496"/>
    </source>
</evidence>
<dbReference type="NCBIfam" id="TIGR00150">
    <property type="entry name" value="T6A_YjeE"/>
    <property type="match status" value="1"/>
</dbReference>
<protein>
    <recommendedName>
        <fullName evidence="3">tRNA threonylcarbamoyladenosine biosynthesis protein TsaE</fullName>
    </recommendedName>
    <alternativeName>
        <fullName evidence="10">t(6)A37 threonylcarbamoyladenosine biosynthesis protein TsaE</fullName>
    </alternativeName>
</protein>
<dbReference type="Gene3D" id="3.40.50.300">
    <property type="entry name" value="P-loop containing nucleotide triphosphate hydrolases"/>
    <property type="match status" value="1"/>
</dbReference>
<dbReference type="PANTHER" id="PTHR33540">
    <property type="entry name" value="TRNA THREONYLCARBAMOYLADENOSINE BIOSYNTHESIS PROTEIN TSAE"/>
    <property type="match status" value="1"/>
</dbReference>
<dbReference type="FunFam" id="3.40.50.300:FF:000406">
    <property type="entry name" value="tRNA (N6-adenosine(37)-N6)-threonylcarbamoyltransferase complex ATPase TsaE"/>
    <property type="match status" value="1"/>
</dbReference>
<evidence type="ECO:0000256" key="8">
    <source>
        <dbReference type="ARBA" id="ARBA00022840"/>
    </source>
</evidence>
<dbReference type="PANTHER" id="PTHR33540:SF2">
    <property type="entry name" value="TRNA THREONYLCARBAMOYLADENOSINE BIOSYNTHESIS PROTEIN TSAE"/>
    <property type="match status" value="1"/>
</dbReference>
<evidence type="ECO:0000256" key="4">
    <source>
        <dbReference type="ARBA" id="ARBA00022490"/>
    </source>
</evidence>
<evidence type="ECO:0000256" key="2">
    <source>
        <dbReference type="ARBA" id="ARBA00007599"/>
    </source>
</evidence>
<dbReference type="GO" id="GO:0005524">
    <property type="term" value="F:ATP binding"/>
    <property type="evidence" value="ECO:0007669"/>
    <property type="project" value="UniProtKB-KW"/>
</dbReference>
<keyword evidence="9" id="KW-0460">Magnesium</keyword>
<dbReference type="GO" id="GO:0002949">
    <property type="term" value="P:tRNA threonylcarbamoyladenosine modification"/>
    <property type="evidence" value="ECO:0007669"/>
    <property type="project" value="InterPro"/>
</dbReference>
<reference evidence="11 12" key="1">
    <citation type="submission" date="2019-03" db="EMBL/GenBank/DDBJ databases">
        <title>Genomic Encyclopedia of Type Strains, Phase IV (KMG-IV): sequencing the most valuable type-strain genomes for metagenomic binning, comparative biology and taxonomic classification.</title>
        <authorList>
            <person name="Goeker M."/>
        </authorList>
    </citation>
    <scope>NUCLEOTIDE SEQUENCE [LARGE SCALE GENOMIC DNA]</scope>
    <source>
        <strain evidence="11 12">DSM 16326</strain>
    </source>
</reference>
<dbReference type="GO" id="GO:0046872">
    <property type="term" value="F:metal ion binding"/>
    <property type="evidence" value="ECO:0007669"/>
    <property type="project" value="UniProtKB-KW"/>
</dbReference>
<evidence type="ECO:0000256" key="5">
    <source>
        <dbReference type="ARBA" id="ARBA00022694"/>
    </source>
</evidence>
<evidence type="ECO:0000313" key="12">
    <source>
        <dbReference type="Proteomes" id="UP000294914"/>
    </source>
</evidence>
<dbReference type="InterPro" id="IPR003442">
    <property type="entry name" value="T6A_TsaE"/>
</dbReference>
<gene>
    <name evidence="11" type="ORF">EDC23_2491</name>
</gene>
<comment type="subcellular location">
    <subcellularLocation>
        <location evidence="1">Cytoplasm</location>
    </subcellularLocation>
</comment>
<dbReference type="EMBL" id="SOQX01000008">
    <property type="protein sequence ID" value="TDX99281.1"/>
    <property type="molecule type" value="Genomic_DNA"/>
</dbReference>
<dbReference type="AlphaFoldDB" id="A0A4R8IFI5"/>
<keyword evidence="4" id="KW-0963">Cytoplasm</keyword>
<dbReference type="GO" id="GO:0005737">
    <property type="term" value="C:cytoplasm"/>
    <property type="evidence" value="ECO:0007669"/>
    <property type="project" value="UniProtKB-SubCell"/>
</dbReference>
<evidence type="ECO:0000256" key="7">
    <source>
        <dbReference type="ARBA" id="ARBA00022741"/>
    </source>
</evidence>
<sequence length="151" mass="17069">MEQYLENEAATLQLGRRLARLCVAPCLLFLHGELGAGKTTLVRGLLQELGHTGAVKSPTYTLVEPYYFDHKKVFHFDLYRLGDPEELEYLGFRDYLDDHSLCLVEWSERGAGHLPLPDVEVYLDPSGEGRQARLIAHDQSGEALLARLEPF</sequence>
<keyword evidence="5" id="KW-0819">tRNA processing</keyword>
<comment type="caution">
    <text evidence="11">The sequence shown here is derived from an EMBL/GenBank/DDBJ whole genome shotgun (WGS) entry which is preliminary data.</text>
</comment>
<evidence type="ECO:0000313" key="11">
    <source>
        <dbReference type="EMBL" id="TDX99281.1"/>
    </source>
</evidence>
<name>A0A4R8IFI5_9GAMM</name>
<dbReference type="SUPFAM" id="SSF52540">
    <property type="entry name" value="P-loop containing nucleoside triphosphate hydrolases"/>
    <property type="match status" value="1"/>
</dbReference>
<accession>A0A4R8IFI5</accession>
<dbReference type="OrthoDB" id="9800307at2"/>
<evidence type="ECO:0000256" key="3">
    <source>
        <dbReference type="ARBA" id="ARBA00019010"/>
    </source>
</evidence>
<dbReference type="Pfam" id="PF02367">
    <property type="entry name" value="TsaE"/>
    <property type="match status" value="1"/>
</dbReference>